<comment type="caution">
    <text evidence="2">The sequence shown here is derived from an EMBL/GenBank/DDBJ whole genome shotgun (WGS) entry which is preliminary data.</text>
</comment>
<dbReference type="Proteomes" id="UP001167871">
    <property type="component" value="Unassembled WGS sequence"/>
</dbReference>
<evidence type="ECO:0000313" key="2">
    <source>
        <dbReference type="EMBL" id="MDN0048369.1"/>
    </source>
</evidence>
<evidence type="ECO:0000256" key="1">
    <source>
        <dbReference type="SAM" id="MobiDB-lite"/>
    </source>
</evidence>
<proteinExistence type="predicted"/>
<reference evidence="2" key="1">
    <citation type="submission" date="2023-06" db="EMBL/GenBank/DDBJ databases">
        <authorList>
            <person name="Zeman M."/>
            <person name="Kubasova T."/>
            <person name="Jahodarova E."/>
            <person name="Nykrynova M."/>
            <person name="Rychlik I."/>
        </authorList>
    </citation>
    <scope>NUCLEOTIDE SEQUENCE</scope>
    <source>
        <strain evidence="2">84_SSukc20</strain>
    </source>
</reference>
<dbReference type="EMBL" id="JAUEII010000004">
    <property type="protein sequence ID" value="MDN0048369.1"/>
    <property type="molecule type" value="Genomic_DNA"/>
</dbReference>
<evidence type="ECO:0000313" key="3">
    <source>
        <dbReference type="Proteomes" id="UP001167871"/>
    </source>
</evidence>
<reference evidence="2" key="2">
    <citation type="submission" date="2024-05" db="EMBL/GenBank/DDBJ databases">
        <title>Identification and characterization of horizontal gene transfer across gut microbiota members of farm animals based on homology search.</title>
        <authorList>
            <person name="Schwarzerova J."/>
            <person name="Nykrynova M."/>
            <person name="Jureckova K."/>
            <person name="Cejkova D."/>
            <person name="Rychlik I."/>
        </authorList>
    </citation>
    <scope>NUCLEOTIDE SEQUENCE</scope>
    <source>
        <strain evidence="2">84_SSukc20</strain>
    </source>
</reference>
<name>A0ABT7X2Q9_9BACE</name>
<organism evidence="2 3">
    <name type="scientific">Bacteroides gallinaceum</name>
    <dbReference type="NCBI Taxonomy" id="1462571"/>
    <lineage>
        <taxon>Bacteria</taxon>
        <taxon>Pseudomonadati</taxon>
        <taxon>Bacteroidota</taxon>
        <taxon>Bacteroidia</taxon>
        <taxon>Bacteroidales</taxon>
        <taxon>Bacteroidaceae</taxon>
        <taxon>Bacteroides</taxon>
    </lineage>
</organism>
<feature type="compositionally biased region" description="Basic and acidic residues" evidence="1">
    <location>
        <begin position="1"/>
        <end position="16"/>
    </location>
</feature>
<gene>
    <name evidence="2" type="ORF">QVO10_03025</name>
</gene>
<accession>A0ABT7X2Q9</accession>
<dbReference type="RefSeq" id="WP_301639033.1">
    <property type="nucleotide sequence ID" value="NZ_JAUEII010000004.1"/>
</dbReference>
<feature type="compositionally biased region" description="Basic residues" evidence="1">
    <location>
        <begin position="17"/>
        <end position="33"/>
    </location>
</feature>
<feature type="region of interest" description="Disordered" evidence="1">
    <location>
        <begin position="1"/>
        <end position="33"/>
    </location>
</feature>
<protein>
    <submittedName>
        <fullName evidence="2">Uncharacterized protein</fullName>
    </submittedName>
</protein>
<keyword evidence="3" id="KW-1185">Reference proteome</keyword>
<sequence length="65" mass="7848">MRKDSGLSDEEQERKGPKNRPKHTRKRIHHAKKNFLEKFKTASKPSPINTRAYWEESYHSYKSYI</sequence>